<evidence type="ECO:0000256" key="4">
    <source>
        <dbReference type="ARBA" id="ARBA00009461"/>
    </source>
</evidence>
<dbReference type="InterPro" id="IPR028094">
    <property type="entry name" value="RTC4_C"/>
</dbReference>
<dbReference type="InterPro" id="IPR039024">
    <property type="entry name" value="RTC4"/>
</dbReference>
<feature type="region of interest" description="Disordered" evidence="8">
    <location>
        <begin position="638"/>
        <end position="746"/>
    </location>
</feature>
<evidence type="ECO:0000313" key="10">
    <source>
        <dbReference type="EMBL" id="KAL0066064.1"/>
    </source>
</evidence>
<feature type="compositionally biased region" description="Polar residues" evidence="8">
    <location>
        <begin position="728"/>
        <end position="740"/>
    </location>
</feature>
<dbReference type="Pfam" id="PF14474">
    <property type="entry name" value="RTC4"/>
    <property type="match status" value="1"/>
</dbReference>
<feature type="compositionally biased region" description="Polar residues" evidence="8">
    <location>
        <begin position="805"/>
        <end position="814"/>
    </location>
</feature>
<dbReference type="SMART" id="SM01312">
    <property type="entry name" value="RTC4"/>
    <property type="match status" value="1"/>
</dbReference>
<feature type="domain" description="Restriction of telomere capping protein 4 C-terminal" evidence="9">
    <location>
        <begin position="492"/>
        <end position="636"/>
    </location>
</feature>
<feature type="compositionally biased region" description="Basic and acidic residues" evidence="8">
    <location>
        <begin position="93"/>
        <end position="106"/>
    </location>
</feature>
<dbReference type="PANTHER" id="PTHR41391:SF1">
    <property type="entry name" value="RESTRICTION OF TELOMERE CAPPING PROTEIN 4"/>
    <property type="match status" value="1"/>
</dbReference>
<feature type="compositionally biased region" description="Low complexity" evidence="8">
    <location>
        <begin position="278"/>
        <end position="301"/>
    </location>
</feature>
<dbReference type="EMBL" id="JBBXMP010000039">
    <property type="protein sequence ID" value="KAL0066064.1"/>
    <property type="molecule type" value="Genomic_DNA"/>
</dbReference>
<feature type="compositionally biased region" description="Basic and acidic residues" evidence="8">
    <location>
        <begin position="1"/>
        <end position="10"/>
    </location>
</feature>
<evidence type="ECO:0000256" key="7">
    <source>
        <dbReference type="ARBA" id="ARBA00023242"/>
    </source>
</evidence>
<evidence type="ECO:0000256" key="1">
    <source>
        <dbReference type="ARBA" id="ARBA00002738"/>
    </source>
</evidence>
<feature type="compositionally biased region" description="Polar residues" evidence="8">
    <location>
        <begin position="654"/>
        <end position="663"/>
    </location>
</feature>
<feature type="compositionally biased region" description="Low complexity" evidence="8">
    <location>
        <begin position="939"/>
        <end position="951"/>
    </location>
</feature>
<protein>
    <recommendedName>
        <fullName evidence="5">Restriction of telomere capping protein 4</fullName>
    </recommendedName>
</protein>
<comment type="function">
    <text evidence="1">May be involved in a process influencing telomere capping.</text>
</comment>
<accession>A0ABR2ZY23</accession>
<sequence>MDRIVADMKRNGTNLHTETSHRIKRQPSRSDAASYEDLGQSGFHASGSRKGNGTKRSTSGNKNRKQPSRKGDESGDSDELNITETSGVDSEEESSRHGKANGERGSEVLQAQDHVENASQMGNVLKTLKFKKKGRTEAGDEAPVKTNQGTGSSRTQTSRPSTSQSSETSQPSTRGSRSTVVVKKSRSGTGTVIISEEEEEAVPSKGYREKRANGRTNNRRDRSRSYSKSPERAAHRKPRAFPMSPRQTTPIKQSSSQSRLSLASPQASSRGEDADRTPAPARLPSRLPLLSPPSSYNSSGSKDTKGKGKARTDNVEEGSKVRPFPMIVDDATENSSTSESLKTRPAAKRLSDDVLGDFSSRKKFKTDDALPPPSSNPVDSNFDYGDEFDSFFNTGVDHETLCPFCDSRLPKDPTPHLQKLIDDAVRKSKPQPRPTNRLGRKLAMGDYIHICQRHHFEAELLPQAEAKGWPKTIDFSKLEARVFKLKPRLKDILEDVEWKDQLGEDPDTWEVDAESPRALCVFWQETLKEVKSKGSKVAANVKSQFLTFHKTQPGYYGELGSVIIHHALYEMFPPSSVEPGLVAPLDPKEFIQRILVPEVAVRLIMEDRKTKGATGFNEAVQILRDSAAYGVAMFPDDGSGGSGVGGEKSHKSRTQGSDKSGSTALDEMLQEKARKRRKEIEEEEVEMVQQEERKKPAKRKAAPASEPQISTAQPERARPRPKPKTRGKSPTQIDGASSGVSEVECDSVFGDTEDMCLDGLSDADRAVWNELDDLEAELNMDFNCDQNRPSREDGAQRIPLPPSPTGSLASNSSSKPKRRAAERANSKIISISSETDSDEDDWSIAGNKTRSKGKRRGRSRAPSVSLEQAVDGDETPKPSRPRPKPKPKAQECEPQTTTMAKARRHLAKGGSGRDEWSRTMRDGTLSPPTSPNRSKWLLSDDSQSQSSQSRL</sequence>
<comment type="caution">
    <text evidence="10">The sequence shown here is derived from an EMBL/GenBank/DDBJ whole genome shotgun (WGS) entry which is preliminary data.</text>
</comment>
<dbReference type="PANTHER" id="PTHR41391">
    <property type="entry name" value="RESTRICTION OF TELOMERE CAPPING PROTEIN 4"/>
    <property type="match status" value="1"/>
</dbReference>
<gene>
    <name evidence="10" type="ORF">AAF712_006895</name>
</gene>
<feature type="compositionally biased region" description="Low complexity" evidence="8">
    <location>
        <begin position="148"/>
        <end position="182"/>
    </location>
</feature>
<feature type="compositionally biased region" description="Basic residues" evidence="8">
    <location>
        <begin position="849"/>
        <end position="859"/>
    </location>
</feature>
<proteinExistence type="inferred from homology"/>
<feature type="compositionally biased region" description="Basic and acidic residues" evidence="8">
    <location>
        <begin position="206"/>
        <end position="233"/>
    </location>
</feature>
<name>A0ABR2ZY23_9AGAR</name>
<evidence type="ECO:0000313" key="11">
    <source>
        <dbReference type="Proteomes" id="UP001437256"/>
    </source>
</evidence>
<feature type="compositionally biased region" description="Polar residues" evidence="8">
    <location>
        <begin position="49"/>
        <end position="61"/>
    </location>
</feature>
<evidence type="ECO:0000256" key="2">
    <source>
        <dbReference type="ARBA" id="ARBA00004123"/>
    </source>
</evidence>
<evidence type="ECO:0000256" key="8">
    <source>
        <dbReference type="SAM" id="MobiDB-lite"/>
    </source>
</evidence>
<reference evidence="10 11" key="1">
    <citation type="submission" date="2024-05" db="EMBL/GenBank/DDBJ databases">
        <title>A draft genome resource for the thread blight pathogen Marasmius tenuissimus strain MS-2.</title>
        <authorList>
            <person name="Yulfo-Soto G.E."/>
            <person name="Baruah I.K."/>
            <person name="Amoako-Attah I."/>
            <person name="Bukari Y."/>
            <person name="Meinhardt L.W."/>
            <person name="Bailey B.A."/>
            <person name="Cohen S.P."/>
        </authorList>
    </citation>
    <scope>NUCLEOTIDE SEQUENCE [LARGE SCALE GENOMIC DNA]</scope>
    <source>
        <strain evidence="10 11">MS-2</strain>
    </source>
</reference>
<keyword evidence="11" id="KW-1185">Reference proteome</keyword>
<evidence type="ECO:0000259" key="9">
    <source>
        <dbReference type="SMART" id="SM01312"/>
    </source>
</evidence>
<feature type="compositionally biased region" description="Basic and acidic residues" evidence="8">
    <location>
        <begin position="911"/>
        <end position="921"/>
    </location>
</feature>
<feature type="compositionally biased region" description="Low complexity" evidence="8">
    <location>
        <begin position="254"/>
        <end position="269"/>
    </location>
</feature>
<evidence type="ECO:0000256" key="5">
    <source>
        <dbReference type="ARBA" id="ARBA00015162"/>
    </source>
</evidence>
<feature type="region of interest" description="Disordered" evidence="8">
    <location>
        <begin position="780"/>
        <end position="951"/>
    </location>
</feature>
<keyword evidence="7" id="KW-0539">Nucleus</keyword>
<feature type="region of interest" description="Disordered" evidence="8">
    <location>
        <begin position="1"/>
        <end position="354"/>
    </location>
</feature>
<organism evidence="10 11">
    <name type="scientific">Marasmius tenuissimus</name>
    <dbReference type="NCBI Taxonomy" id="585030"/>
    <lineage>
        <taxon>Eukaryota</taxon>
        <taxon>Fungi</taxon>
        <taxon>Dikarya</taxon>
        <taxon>Basidiomycota</taxon>
        <taxon>Agaricomycotina</taxon>
        <taxon>Agaricomycetes</taxon>
        <taxon>Agaricomycetidae</taxon>
        <taxon>Agaricales</taxon>
        <taxon>Marasmiineae</taxon>
        <taxon>Marasmiaceae</taxon>
        <taxon>Marasmius</taxon>
    </lineage>
</organism>
<keyword evidence="6" id="KW-0963">Cytoplasm</keyword>
<comment type="similarity">
    <text evidence="4">Belongs to the RTC4 family.</text>
</comment>
<evidence type="ECO:0000256" key="3">
    <source>
        <dbReference type="ARBA" id="ARBA00004496"/>
    </source>
</evidence>
<dbReference type="Proteomes" id="UP001437256">
    <property type="component" value="Unassembled WGS sequence"/>
</dbReference>
<feature type="compositionally biased region" description="Basic and acidic residues" evidence="8">
    <location>
        <begin position="302"/>
        <end position="320"/>
    </location>
</feature>
<comment type="subcellular location">
    <subcellularLocation>
        <location evidence="3">Cytoplasm</location>
    </subcellularLocation>
    <subcellularLocation>
        <location evidence="2">Nucleus</location>
    </subcellularLocation>
</comment>
<evidence type="ECO:0000256" key="6">
    <source>
        <dbReference type="ARBA" id="ARBA00022490"/>
    </source>
</evidence>